<evidence type="ECO:0000313" key="2">
    <source>
        <dbReference type="Proteomes" id="UP000199682"/>
    </source>
</evidence>
<name>A0A1G9KLE8_9PSEU</name>
<organism evidence="1 2">
    <name type="scientific">Lentzea albidocapillata subsp. violacea</name>
    <dbReference type="NCBI Taxonomy" id="128104"/>
    <lineage>
        <taxon>Bacteria</taxon>
        <taxon>Bacillati</taxon>
        <taxon>Actinomycetota</taxon>
        <taxon>Actinomycetes</taxon>
        <taxon>Pseudonocardiales</taxon>
        <taxon>Pseudonocardiaceae</taxon>
        <taxon>Lentzea</taxon>
    </lineage>
</organism>
<dbReference type="Proteomes" id="UP000199682">
    <property type="component" value="Unassembled WGS sequence"/>
</dbReference>
<sequence>MTDTRSVTIRIPDAKLEELKNDGYSLCFAKKVNGKFNVVWQSADDYISDNTFSWQPQYQLFGGNTMDGPLRVHVRSKQLPIGLGEEATLDHAGVWGGVSTGGPGTGITMHNEFGSIHPGLSAYVTGIGGKTTVTPIYLAEKPILSGELVLTPEEVVQVWFQQYVTTSTIVSNDKTEIVEIDLTSSSSATRSYDGTKWSTPKTPSLAVGVDFATILTIVATLTAAVSIADFASKLSAKVAQVYSGLKVDVTSPDGWSVTIKYSQAPGLTGAALAQTRALSQNPAMNDQLTAYAAEAFAQVGVGYTSLMAIPA</sequence>
<proteinExistence type="predicted"/>
<dbReference type="EMBL" id="FNET01000011">
    <property type="protein sequence ID" value="SDL50489.1"/>
    <property type="molecule type" value="Genomic_DNA"/>
</dbReference>
<dbReference type="AlphaFoldDB" id="A0A1G9KLE8"/>
<reference evidence="2" key="1">
    <citation type="submission" date="2016-10" db="EMBL/GenBank/DDBJ databases">
        <authorList>
            <person name="Varghese N."/>
            <person name="Submissions S."/>
        </authorList>
    </citation>
    <scope>NUCLEOTIDE SEQUENCE [LARGE SCALE GENOMIC DNA]</scope>
    <source>
        <strain evidence="2">DSM 44796</strain>
    </source>
</reference>
<gene>
    <name evidence="1" type="ORF">SAMN04488074_111180</name>
</gene>
<dbReference type="RefSeq" id="WP_143027859.1">
    <property type="nucleotide sequence ID" value="NZ_FNET01000011.1"/>
</dbReference>
<accession>A0A1G9KLE8</accession>
<evidence type="ECO:0000313" key="1">
    <source>
        <dbReference type="EMBL" id="SDL50489.1"/>
    </source>
</evidence>
<protein>
    <submittedName>
        <fullName evidence="1">Uncharacterized protein</fullName>
    </submittedName>
</protein>